<feature type="transmembrane region" description="Helical" evidence="6">
    <location>
        <begin position="172"/>
        <end position="193"/>
    </location>
</feature>
<keyword evidence="2" id="KW-1003">Cell membrane</keyword>
<evidence type="ECO:0000313" key="8">
    <source>
        <dbReference type="Proteomes" id="UP000215377"/>
    </source>
</evidence>
<evidence type="ECO:0000256" key="5">
    <source>
        <dbReference type="ARBA" id="ARBA00023136"/>
    </source>
</evidence>
<keyword evidence="5 6" id="KW-0472">Membrane</keyword>
<accession>A0A225NRI4</accession>
<evidence type="ECO:0000256" key="1">
    <source>
        <dbReference type="ARBA" id="ARBA00004651"/>
    </source>
</evidence>
<feature type="transmembrane region" description="Helical" evidence="6">
    <location>
        <begin position="85"/>
        <end position="105"/>
    </location>
</feature>
<evidence type="ECO:0000313" key="7">
    <source>
        <dbReference type="EMBL" id="OWU77554.1"/>
    </source>
</evidence>
<protein>
    <submittedName>
        <fullName evidence="7">Uncharacterized protein</fullName>
    </submittedName>
</protein>
<name>A0A225NRI4_9RHOB</name>
<dbReference type="RefSeq" id="WP_088648180.1">
    <property type="nucleotide sequence ID" value="NZ_AQQR01000001.1"/>
</dbReference>
<keyword evidence="8" id="KW-1185">Reference proteome</keyword>
<proteinExistence type="predicted"/>
<comment type="caution">
    <text evidence="7">The sequence shown here is derived from an EMBL/GenBank/DDBJ whole genome shotgun (WGS) entry which is preliminary data.</text>
</comment>
<sequence>MTRIPIDAFLRFQDKGGWIMSSHVAMSMMLALFPFMLFMVALAGQFAQGLDVNRLIELTMGGWPSQVADPLTRELRAVTTSDTSGLISVGGVLALYFASNGVDAIREAMTTAYREEDNRPFWKQRLLCLIFVLVGSALVVVVAILAVALPFYLNFVHNALPWFYELLFESRAARLTIGGGMAVLVVTACHYWLPGKVGKKVKIWPGVLLTVVTWAIVARAFSIYISNFASYSATYAGLAGAMSALIFLYLMSAILIYGAAFNNALSEKLYGQAAHDG</sequence>
<keyword evidence="3 6" id="KW-0812">Transmembrane</keyword>
<feature type="transmembrane region" description="Helical" evidence="6">
    <location>
        <begin position="237"/>
        <end position="260"/>
    </location>
</feature>
<keyword evidence="4 6" id="KW-1133">Transmembrane helix</keyword>
<gene>
    <name evidence="7" type="ORF">ATO3_02350</name>
</gene>
<dbReference type="AlphaFoldDB" id="A0A225NRI4"/>
<dbReference type="Proteomes" id="UP000215377">
    <property type="component" value="Unassembled WGS sequence"/>
</dbReference>
<comment type="subcellular location">
    <subcellularLocation>
        <location evidence="1">Cell membrane</location>
        <topology evidence="1">Multi-pass membrane protein</topology>
    </subcellularLocation>
</comment>
<feature type="transmembrane region" description="Helical" evidence="6">
    <location>
        <begin position="126"/>
        <end position="152"/>
    </location>
</feature>
<dbReference type="Pfam" id="PF03631">
    <property type="entry name" value="Virul_fac_BrkB"/>
    <property type="match status" value="1"/>
</dbReference>
<dbReference type="PIRSF" id="PIRSF035875">
    <property type="entry name" value="RNase_BN"/>
    <property type="match status" value="1"/>
</dbReference>
<evidence type="ECO:0000256" key="3">
    <source>
        <dbReference type="ARBA" id="ARBA00022692"/>
    </source>
</evidence>
<dbReference type="PANTHER" id="PTHR30213:SF0">
    <property type="entry name" value="UPF0761 MEMBRANE PROTEIN YIHY"/>
    <property type="match status" value="1"/>
</dbReference>
<evidence type="ECO:0000256" key="2">
    <source>
        <dbReference type="ARBA" id="ARBA00022475"/>
    </source>
</evidence>
<organism evidence="7 8">
    <name type="scientific">Marinibacterium profundimaris</name>
    <dbReference type="NCBI Taxonomy" id="1679460"/>
    <lineage>
        <taxon>Bacteria</taxon>
        <taxon>Pseudomonadati</taxon>
        <taxon>Pseudomonadota</taxon>
        <taxon>Alphaproteobacteria</taxon>
        <taxon>Rhodobacterales</taxon>
        <taxon>Paracoccaceae</taxon>
        <taxon>Marinibacterium</taxon>
    </lineage>
</organism>
<dbReference type="OrthoDB" id="7163777at2"/>
<evidence type="ECO:0000256" key="4">
    <source>
        <dbReference type="ARBA" id="ARBA00022989"/>
    </source>
</evidence>
<feature type="transmembrane region" description="Helical" evidence="6">
    <location>
        <begin position="205"/>
        <end position="225"/>
    </location>
</feature>
<reference evidence="7 8" key="1">
    <citation type="submission" date="2013-04" db="EMBL/GenBank/DDBJ databases">
        <title>Oceanicola sp. 22II1-22F33 Genome Sequencing.</title>
        <authorList>
            <person name="Lai Q."/>
            <person name="Li G."/>
            <person name="Shao Z."/>
        </authorList>
    </citation>
    <scope>NUCLEOTIDE SEQUENCE [LARGE SCALE GENOMIC DNA]</scope>
    <source>
        <strain evidence="7 8">22II1-22F33</strain>
    </source>
</reference>
<dbReference type="PANTHER" id="PTHR30213">
    <property type="entry name" value="INNER MEMBRANE PROTEIN YHJD"/>
    <property type="match status" value="1"/>
</dbReference>
<dbReference type="NCBIfam" id="TIGR00765">
    <property type="entry name" value="yihY_not_rbn"/>
    <property type="match status" value="1"/>
</dbReference>
<evidence type="ECO:0000256" key="6">
    <source>
        <dbReference type="SAM" id="Phobius"/>
    </source>
</evidence>
<dbReference type="InterPro" id="IPR017039">
    <property type="entry name" value="Virul_fac_BrkB"/>
</dbReference>
<dbReference type="EMBL" id="AQQR01000001">
    <property type="protein sequence ID" value="OWU77554.1"/>
    <property type="molecule type" value="Genomic_DNA"/>
</dbReference>
<dbReference type="GO" id="GO:0005886">
    <property type="term" value="C:plasma membrane"/>
    <property type="evidence" value="ECO:0007669"/>
    <property type="project" value="UniProtKB-SubCell"/>
</dbReference>